<accession>A0A284RRI2</accession>
<dbReference type="GO" id="GO:0006633">
    <property type="term" value="P:fatty acid biosynthetic process"/>
    <property type="evidence" value="ECO:0007669"/>
    <property type="project" value="TreeGrafter"/>
</dbReference>
<dbReference type="PRINTS" id="PR00080">
    <property type="entry name" value="SDRFAMILY"/>
</dbReference>
<dbReference type="GO" id="GO:0016616">
    <property type="term" value="F:oxidoreductase activity, acting on the CH-OH group of donors, NAD or NADP as acceptor"/>
    <property type="evidence" value="ECO:0007669"/>
    <property type="project" value="TreeGrafter"/>
</dbReference>
<dbReference type="SMART" id="SM00822">
    <property type="entry name" value="PKS_KR"/>
    <property type="match status" value="1"/>
</dbReference>
<dbReference type="OMA" id="AWQLGPK"/>
<dbReference type="AlphaFoldDB" id="A0A284RRI2"/>
<dbReference type="PANTHER" id="PTHR42760:SF121">
    <property type="entry name" value="3-OXOACYL-(ACYL-CARRIER-PROTEIN) REDUCTASE"/>
    <property type="match status" value="1"/>
</dbReference>
<dbReference type="STRING" id="47428.A0A284RRI2"/>
<organism evidence="4 5">
    <name type="scientific">Armillaria ostoyae</name>
    <name type="common">Armillaria root rot fungus</name>
    <dbReference type="NCBI Taxonomy" id="47428"/>
    <lineage>
        <taxon>Eukaryota</taxon>
        <taxon>Fungi</taxon>
        <taxon>Dikarya</taxon>
        <taxon>Basidiomycota</taxon>
        <taxon>Agaricomycotina</taxon>
        <taxon>Agaricomycetes</taxon>
        <taxon>Agaricomycetidae</taxon>
        <taxon>Agaricales</taxon>
        <taxon>Marasmiineae</taxon>
        <taxon>Physalacriaceae</taxon>
        <taxon>Armillaria</taxon>
    </lineage>
</organism>
<dbReference type="FunFam" id="3.40.50.720:FF:000084">
    <property type="entry name" value="Short-chain dehydrogenase reductase"/>
    <property type="match status" value="1"/>
</dbReference>
<dbReference type="PANTHER" id="PTHR42760">
    <property type="entry name" value="SHORT-CHAIN DEHYDROGENASES/REDUCTASES FAMILY MEMBER"/>
    <property type="match status" value="1"/>
</dbReference>
<dbReference type="InterPro" id="IPR036291">
    <property type="entry name" value="NAD(P)-bd_dom_sf"/>
</dbReference>
<dbReference type="EMBL" id="FUEG01000014">
    <property type="protein sequence ID" value="SJL11372.1"/>
    <property type="molecule type" value="Genomic_DNA"/>
</dbReference>
<evidence type="ECO:0000256" key="2">
    <source>
        <dbReference type="ARBA" id="ARBA00022857"/>
    </source>
</evidence>
<dbReference type="OrthoDB" id="498125at2759"/>
<feature type="domain" description="Ketoreductase" evidence="3">
    <location>
        <begin position="6"/>
        <end position="211"/>
    </location>
</feature>
<name>A0A284RRI2_ARMOS</name>
<evidence type="ECO:0000259" key="3">
    <source>
        <dbReference type="SMART" id="SM00822"/>
    </source>
</evidence>
<dbReference type="Pfam" id="PF13561">
    <property type="entry name" value="adh_short_C2"/>
    <property type="match status" value="1"/>
</dbReference>
<proteinExistence type="inferred from homology"/>
<dbReference type="GO" id="GO:0048038">
    <property type="term" value="F:quinone binding"/>
    <property type="evidence" value="ECO:0007669"/>
    <property type="project" value="TreeGrafter"/>
</dbReference>
<comment type="similarity">
    <text evidence="1">Belongs to the short-chain dehydrogenases/reductases (SDR) family.</text>
</comment>
<dbReference type="Proteomes" id="UP000219338">
    <property type="component" value="Unassembled WGS sequence"/>
</dbReference>
<dbReference type="InterPro" id="IPR002347">
    <property type="entry name" value="SDR_fam"/>
</dbReference>
<dbReference type="Gene3D" id="3.40.50.720">
    <property type="entry name" value="NAD(P)-binding Rossmann-like Domain"/>
    <property type="match status" value="1"/>
</dbReference>
<keyword evidence="5" id="KW-1185">Reference proteome</keyword>
<evidence type="ECO:0000256" key="1">
    <source>
        <dbReference type="ARBA" id="ARBA00006484"/>
    </source>
</evidence>
<dbReference type="PRINTS" id="PR00081">
    <property type="entry name" value="GDHRDH"/>
</dbReference>
<evidence type="ECO:0000313" key="4">
    <source>
        <dbReference type="EMBL" id="SJL11372.1"/>
    </source>
</evidence>
<dbReference type="InterPro" id="IPR057326">
    <property type="entry name" value="KR_dom"/>
</dbReference>
<protein>
    <submittedName>
        <fullName evidence="4">Related to Diacetyl reductase [(S)-acetoin forming]</fullName>
    </submittedName>
</protein>
<dbReference type="InterPro" id="IPR020904">
    <property type="entry name" value="Sc_DH/Rdtase_CS"/>
</dbReference>
<dbReference type="SUPFAM" id="SSF51735">
    <property type="entry name" value="NAD(P)-binding Rossmann-fold domains"/>
    <property type="match status" value="1"/>
</dbReference>
<gene>
    <name evidence="4" type="ORF">ARMOST_14775</name>
</gene>
<reference evidence="5" key="1">
    <citation type="journal article" date="2017" name="Nat. Ecol. Evol.">
        <title>Genome expansion and lineage-specific genetic innovations in the forest pathogenic fungi Armillaria.</title>
        <authorList>
            <person name="Sipos G."/>
            <person name="Prasanna A.N."/>
            <person name="Walter M.C."/>
            <person name="O'Connor E."/>
            <person name="Balint B."/>
            <person name="Krizsan K."/>
            <person name="Kiss B."/>
            <person name="Hess J."/>
            <person name="Varga T."/>
            <person name="Slot J."/>
            <person name="Riley R."/>
            <person name="Boka B."/>
            <person name="Rigling D."/>
            <person name="Barry K."/>
            <person name="Lee J."/>
            <person name="Mihaltcheva S."/>
            <person name="LaButti K."/>
            <person name="Lipzen A."/>
            <person name="Waldron R."/>
            <person name="Moloney N.M."/>
            <person name="Sperisen C."/>
            <person name="Kredics L."/>
            <person name="Vagvoelgyi C."/>
            <person name="Patrignani A."/>
            <person name="Fitzpatrick D."/>
            <person name="Nagy I."/>
            <person name="Doyle S."/>
            <person name="Anderson J.B."/>
            <person name="Grigoriev I.V."/>
            <person name="Gueldener U."/>
            <person name="Muensterkoetter M."/>
            <person name="Nagy L.G."/>
        </authorList>
    </citation>
    <scope>NUCLEOTIDE SEQUENCE [LARGE SCALE GENOMIC DNA]</scope>
    <source>
        <strain evidence="5">C18/9</strain>
    </source>
</reference>
<dbReference type="PROSITE" id="PS00061">
    <property type="entry name" value="ADH_SHORT"/>
    <property type="match status" value="1"/>
</dbReference>
<evidence type="ECO:0000313" key="5">
    <source>
        <dbReference type="Proteomes" id="UP000219338"/>
    </source>
</evidence>
<sequence length="256" mass="26915">MASTKGVVLITGSSQGLGRAIALRLAEDGFDVSINDLPSKTRELDALAADIIAKGRRSCVVPGDVSVESDVISIIDNTVHELGALNIMVANAGVCSFRSIVDTSTEDWNRIFTVNGLGTFLCYKHAAKQMIKQGHGGRIVGASSIAGKQGYSDLAAYSASKGAIRLFTQSAAREFGPYGITVNAYAPGPTYTDMLTDLGKTTGDEQAFYDAQIAMSARGQLTEPADIASIVSYLVSSEARLITGQSISVNSGLFFD</sequence>
<keyword evidence="2" id="KW-0521">NADP</keyword>